<evidence type="ECO:0000313" key="7">
    <source>
        <dbReference type="EMBL" id="GEN05914.1"/>
    </source>
</evidence>
<evidence type="ECO:0000256" key="5">
    <source>
        <dbReference type="ARBA" id="ARBA00023136"/>
    </source>
</evidence>
<dbReference type="GO" id="GO:0015144">
    <property type="term" value="F:carbohydrate transmembrane transporter activity"/>
    <property type="evidence" value="ECO:0007669"/>
    <property type="project" value="InterPro"/>
</dbReference>
<dbReference type="GO" id="GO:0016020">
    <property type="term" value="C:membrane"/>
    <property type="evidence" value="ECO:0007669"/>
    <property type="project" value="UniProtKB-SubCell"/>
</dbReference>
<protein>
    <submittedName>
        <fullName evidence="7">Putative sugar uptake protein</fullName>
    </submittedName>
</protein>
<evidence type="ECO:0000256" key="3">
    <source>
        <dbReference type="ARBA" id="ARBA00022692"/>
    </source>
</evidence>
<dbReference type="Pfam" id="PF06800">
    <property type="entry name" value="Sugar_transport"/>
    <property type="match status" value="1"/>
</dbReference>
<keyword evidence="5 6" id="KW-0472">Membrane</keyword>
<dbReference type="EMBL" id="BJXR01000013">
    <property type="protein sequence ID" value="GEN05914.1"/>
    <property type="molecule type" value="Genomic_DNA"/>
</dbReference>
<name>A0A511SVJ0_MYXFU</name>
<evidence type="ECO:0000256" key="4">
    <source>
        <dbReference type="ARBA" id="ARBA00022989"/>
    </source>
</evidence>
<dbReference type="InterPro" id="IPR037185">
    <property type="entry name" value="EmrE-like"/>
</dbReference>
<comment type="similarity">
    <text evidence="2">Belongs to the GRP transporter (TC 2.A.7.5) family.</text>
</comment>
<keyword evidence="4 6" id="KW-1133">Transmembrane helix</keyword>
<evidence type="ECO:0000256" key="2">
    <source>
        <dbReference type="ARBA" id="ARBA00006117"/>
    </source>
</evidence>
<proteinExistence type="inferred from homology"/>
<dbReference type="InterPro" id="IPR010651">
    <property type="entry name" value="Sugar_transport"/>
</dbReference>
<evidence type="ECO:0000256" key="1">
    <source>
        <dbReference type="ARBA" id="ARBA00004141"/>
    </source>
</evidence>
<reference evidence="7 8" key="1">
    <citation type="submission" date="2019-07" db="EMBL/GenBank/DDBJ databases">
        <title>Whole genome shotgun sequence of Myxococcus fulvus NBRC 100333.</title>
        <authorList>
            <person name="Hosoyama A."/>
            <person name="Uohara A."/>
            <person name="Ohji S."/>
            <person name="Ichikawa N."/>
        </authorList>
    </citation>
    <scope>NUCLEOTIDE SEQUENCE [LARGE SCALE GENOMIC DNA]</scope>
    <source>
        <strain evidence="7 8">NBRC 100333</strain>
    </source>
</reference>
<accession>A0A511SVJ0</accession>
<dbReference type="PANTHER" id="PTHR16119">
    <property type="entry name" value="TRANSMEMBRANE PROTEIN 144"/>
    <property type="match status" value="1"/>
</dbReference>
<sequence>MGMSLENLVVLIPPLCWGIQPLLVAKVGGLPKQQVLGSTLGALALALVALNVVSPHLSRTVLLAGFASGACCAVGQTNQFRSFALLGVSTAMPAIVCLQLLGTSLIGVLVFHEWPTGAKVALGTTGLLIVMLGVAMTSYKEHHDTTSKEQRTAGLMALLLCGAGLVAYVIIPKWFNVSGWDAILPQSVGLLTTAFLLSLRGEGRPFVKKTWLNILPGLIWATGNLALLLADERVGVTTGFTVSQMGVIISTLGGVFLLGEHKTRKELVLVFIGVALVIAGGILVGQARA</sequence>
<keyword evidence="3 6" id="KW-0812">Transmembrane</keyword>
<evidence type="ECO:0000256" key="6">
    <source>
        <dbReference type="SAM" id="Phobius"/>
    </source>
</evidence>
<dbReference type="CDD" id="cd23112">
    <property type="entry name" value="glucose_uptake_GlcU"/>
    <property type="match status" value="1"/>
</dbReference>
<feature type="transmembrane region" description="Helical" evidence="6">
    <location>
        <begin position="211"/>
        <end position="230"/>
    </location>
</feature>
<feature type="transmembrane region" description="Helical" evidence="6">
    <location>
        <begin position="183"/>
        <end position="199"/>
    </location>
</feature>
<feature type="transmembrane region" description="Helical" evidence="6">
    <location>
        <begin position="267"/>
        <end position="287"/>
    </location>
</feature>
<dbReference type="SUPFAM" id="SSF103481">
    <property type="entry name" value="Multidrug resistance efflux transporter EmrE"/>
    <property type="match status" value="2"/>
</dbReference>
<feature type="transmembrane region" description="Helical" evidence="6">
    <location>
        <begin position="83"/>
        <end position="111"/>
    </location>
</feature>
<comment type="subcellular location">
    <subcellularLocation>
        <location evidence="1">Membrane</location>
        <topology evidence="1">Multi-pass membrane protein</topology>
    </subcellularLocation>
</comment>
<dbReference type="Proteomes" id="UP000321514">
    <property type="component" value="Unassembled WGS sequence"/>
</dbReference>
<dbReference type="PANTHER" id="PTHR16119:SF17">
    <property type="entry name" value="TRANSMEMBRANE PROTEIN 144"/>
    <property type="match status" value="1"/>
</dbReference>
<comment type="caution">
    <text evidence="7">The sequence shown here is derived from an EMBL/GenBank/DDBJ whole genome shotgun (WGS) entry which is preliminary data.</text>
</comment>
<organism evidence="7 8">
    <name type="scientific">Myxococcus fulvus</name>
    <dbReference type="NCBI Taxonomy" id="33"/>
    <lineage>
        <taxon>Bacteria</taxon>
        <taxon>Pseudomonadati</taxon>
        <taxon>Myxococcota</taxon>
        <taxon>Myxococcia</taxon>
        <taxon>Myxococcales</taxon>
        <taxon>Cystobacterineae</taxon>
        <taxon>Myxococcaceae</taxon>
        <taxon>Myxococcus</taxon>
    </lineage>
</organism>
<feature type="transmembrane region" description="Helical" evidence="6">
    <location>
        <begin position="35"/>
        <end position="53"/>
    </location>
</feature>
<dbReference type="AlphaFoldDB" id="A0A511SVJ0"/>
<gene>
    <name evidence="7" type="ORF">MFU01_09510</name>
</gene>
<dbReference type="STRING" id="1334629.MFUL124B02_36020"/>
<evidence type="ECO:0000313" key="8">
    <source>
        <dbReference type="Proteomes" id="UP000321514"/>
    </source>
</evidence>
<feature type="transmembrane region" description="Helical" evidence="6">
    <location>
        <begin position="151"/>
        <end position="171"/>
    </location>
</feature>
<feature type="transmembrane region" description="Helical" evidence="6">
    <location>
        <begin position="236"/>
        <end position="258"/>
    </location>
</feature>
<feature type="transmembrane region" description="Helical" evidence="6">
    <location>
        <begin position="117"/>
        <end position="139"/>
    </location>
</feature>